<dbReference type="EMBL" id="FUEG01000010">
    <property type="protein sequence ID" value="SJL09344.1"/>
    <property type="molecule type" value="Genomic_DNA"/>
</dbReference>
<proteinExistence type="predicted"/>
<dbReference type="AlphaFoldDB" id="A0A284RKS5"/>
<accession>A0A284RKS5</accession>
<organism evidence="1 2">
    <name type="scientific">Armillaria ostoyae</name>
    <name type="common">Armillaria root rot fungus</name>
    <dbReference type="NCBI Taxonomy" id="47428"/>
    <lineage>
        <taxon>Eukaryota</taxon>
        <taxon>Fungi</taxon>
        <taxon>Dikarya</taxon>
        <taxon>Basidiomycota</taxon>
        <taxon>Agaricomycotina</taxon>
        <taxon>Agaricomycetes</taxon>
        <taxon>Agaricomycetidae</taxon>
        <taxon>Agaricales</taxon>
        <taxon>Marasmiineae</taxon>
        <taxon>Physalacriaceae</taxon>
        <taxon>Armillaria</taxon>
    </lineage>
</organism>
<name>A0A284RKS5_ARMOS</name>
<dbReference type="OrthoDB" id="2836053at2759"/>
<dbReference type="Proteomes" id="UP000219338">
    <property type="component" value="Unassembled WGS sequence"/>
</dbReference>
<sequence length="207" mass="23950">MSDPAQLPFELVEIIISEFWYSEHPSDDRITFMTGCPLVCSLWRDIYASITSRDIYVPTVPYLFYLCSIIRSQNSSIYRQFLPESTCAMTCHVDLIKSDSDSAMFPYLVFCHIPNYVGFRKCFPNIQYIHLETKFLPEVEMDVLGPEPYYMPRMLSHRIIRTRVSIRLDRATTQPSDLPVDWCVTVDGSPDIDEADPSEVALDILRL</sequence>
<reference evidence="2" key="1">
    <citation type="journal article" date="2017" name="Nat. Ecol. Evol.">
        <title>Genome expansion and lineage-specific genetic innovations in the forest pathogenic fungi Armillaria.</title>
        <authorList>
            <person name="Sipos G."/>
            <person name="Prasanna A.N."/>
            <person name="Walter M.C."/>
            <person name="O'Connor E."/>
            <person name="Balint B."/>
            <person name="Krizsan K."/>
            <person name="Kiss B."/>
            <person name="Hess J."/>
            <person name="Varga T."/>
            <person name="Slot J."/>
            <person name="Riley R."/>
            <person name="Boka B."/>
            <person name="Rigling D."/>
            <person name="Barry K."/>
            <person name="Lee J."/>
            <person name="Mihaltcheva S."/>
            <person name="LaButti K."/>
            <person name="Lipzen A."/>
            <person name="Waldron R."/>
            <person name="Moloney N.M."/>
            <person name="Sperisen C."/>
            <person name="Kredics L."/>
            <person name="Vagvoelgyi C."/>
            <person name="Patrignani A."/>
            <person name="Fitzpatrick D."/>
            <person name="Nagy I."/>
            <person name="Doyle S."/>
            <person name="Anderson J.B."/>
            <person name="Grigoriev I.V."/>
            <person name="Gueldener U."/>
            <person name="Muensterkoetter M."/>
            <person name="Nagy L.G."/>
        </authorList>
    </citation>
    <scope>NUCLEOTIDE SEQUENCE [LARGE SCALE GENOMIC DNA]</scope>
    <source>
        <strain evidence="2">C18/9</strain>
    </source>
</reference>
<evidence type="ECO:0000313" key="2">
    <source>
        <dbReference type="Proteomes" id="UP000219338"/>
    </source>
</evidence>
<protein>
    <submittedName>
        <fullName evidence="1">Uncharacterized protein</fullName>
    </submittedName>
</protein>
<keyword evidence="2" id="KW-1185">Reference proteome</keyword>
<evidence type="ECO:0000313" key="1">
    <source>
        <dbReference type="EMBL" id="SJL09344.1"/>
    </source>
</evidence>
<gene>
    <name evidence="1" type="ORF">ARMOST_12722</name>
</gene>